<evidence type="ECO:0000256" key="3">
    <source>
        <dbReference type="ARBA" id="ARBA00022553"/>
    </source>
</evidence>
<evidence type="ECO:0000256" key="8">
    <source>
        <dbReference type="ARBA" id="ARBA00022840"/>
    </source>
</evidence>
<keyword evidence="12" id="KW-0175">Coiled coil</keyword>
<dbReference type="Gene3D" id="6.10.340.10">
    <property type="match status" value="1"/>
</dbReference>
<keyword evidence="9 14" id="KW-1133">Transmembrane helix</keyword>
<dbReference type="Gene3D" id="3.30.565.10">
    <property type="entry name" value="Histidine kinase-like ATPase, C-terminal domain"/>
    <property type="match status" value="1"/>
</dbReference>
<dbReference type="InterPro" id="IPR036890">
    <property type="entry name" value="HATPase_C_sf"/>
</dbReference>
<dbReference type="InterPro" id="IPR050640">
    <property type="entry name" value="Bact_2-comp_sensor_kinase"/>
</dbReference>
<evidence type="ECO:0000313" key="16">
    <source>
        <dbReference type="EMBL" id="GGG79160.1"/>
    </source>
</evidence>
<evidence type="ECO:0000313" key="17">
    <source>
        <dbReference type="Proteomes" id="UP000600247"/>
    </source>
</evidence>
<feature type="domain" description="HAMP" evidence="15">
    <location>
        <begin position="318"/>
        <end position="370"/>
    </location>
</feature>
<dbReference type="CDD" id="cd18774">
    <property type="entry name" value="PDC2_HK_sensor"/>
    <property type="match status" value="1"/>
</dbReference>
<evidence type="ECO:0000256" key="2">
    <source>
        <dbReference type="ARBA" id="ARBA00022475"/>
    </source>
</evidence>
<dbReference type="PANTHER" id="PTHR34220">
    <property type="entry name" value="SENSOR HISTIDINE KINASE YPDA"/>
    <property type="match status" value="1"/>
</dbReference>
<dbReference type="Pfam" id="PF06580">
    <property type="entry name" value="His_kinase"/>
    <property type="match status" value="1"/>
</dbReference>
<gene>
    <name evidence="16" type="ORF">GCM10010918_40260</name>
</gene>
<name>A0A917M751_9BACL</name>
<keyword evidence="7" id="KW-0418">Kinase</keyword>
<evidence type="ECO:0000256" key="14">
    <source>
        <dbReference type="SAM" id="Phobius"/>
    </source>
</evidence>
<dbReference type="SUPFAM" id="SSF158472">
    <property type="entry name" value="HAMP domain-like"/>
    <property type="match status" value="1"/>
</dbReference>
<keyword evidence="5 14" id="KW-0812">Transmembrane</keyword>
<feature type="coiled-coil region" evidence="12">
    <location>
        <begin position="358"/>
        <end position="392"/>
    </location>
</feature>
<accession>A0A917M751</accession>
<evidence type="ECO:0000256" key="11">
    <source>
        <dbReference type="ARBA" id="ARBA00023136"/>
    </source>
</evidence>
<keyword evidence="6" id="KW-0547">Nucleotide-binding</keyword>
<organism evidence="16 17">
    <name type="scientific">Paenibacillus radicis</name>
    <name type="common">ex Gao et al. 2016</name>
    <dbReference type="NCBI Taxonomy" id="1737354"/>
    <lineage>
        <taxon>Bacteria</taxon>
        <taxon>Bacillati</taxon>
        <taxon>Bacillota</taxon>
        <taxon>Bacilli</taxon>
        <taxon>Bacillales</taxon>
        <taxon>Paenibacillaceae</taxon>
        <taxon>Paenibacillus</taxon>
    </lineage>
</organism>
<evidence type="ECO:0000256" key="5">
    <source>
        <dbReference type="ARBA" id="ARBA00022692"/>
    </source>
</evidence>
<dbReference type="PANTHER" id="PTHR34220:SF11">
    <property type="entry name" value="SENSOR PROTEIN KINASE HPTS"/>
    <property type="match status" value="1"/>
</dbReference>
<evidence type="ECO:0000259" key="15">
    <source>
        <dbReference type="PROSITE" id="PS50885"/>
    </source>
</evidence>
<dbReference type="GO" id="GO:0005886">
    <property type="term" value="C:plasma membrane"/>
    <property type="evidence" value="ECO:0007669"/>
    <property type="project" value="UniProtKB-SubCell"/>
</dbReference>
<evidence type="ECO:0000256" key="12">
    <source>
        <dbReference type="SAM" id="Coils"/>
    </source>
</evidence>
<dbReference type="Pfam" id="PF00672">
    <property type="entry name" value="HAMP"/>
    <property type="match status" value="1"/>
</dbReference>
<keyword evidence="11 14" id="KW-0472">Membrane</keyword>
<dbReference type="SUPFAM" id="SSF55874">
    <property type="entry name" value="ATPase domain of HSP90 chaperone/DNA topoisomerase II/histidine kinase"/>
    <property type="match status" value="1"/>
</dbReference>
<dbReference type="GO" id="GO:0005524">
    <property type="term" value="F:ATP binding"/>
    <property type="evidence" value="ECO:0007669"/>
    <property type="project" value="UniProtKB-KW"/>
</dbReference>
<dbReference type="Proteomes" id="UP000600247">
    <property type="component" value="Unassembled WGS sequence"/>
</dbReference>
<reference evidence="16 17" key="1">
    <citation type="journal article" date="2014" name="Int. J. Syst. Evol. Microbiol.">
        <title>Complete genome sequence of Corynebacterium casei LMG S-19264T (=DSM 44701T), isolated from a smear-ripened cheese.</title>
        <authorList>
            <consortium name="US DOE Joint Genome Institute (JGI-PGF)"/>
            <person name="Walter F."/>
            <person name="Albersmeier A."/>
            <person name="Kalinowski J."/>
            <person name="Ruckert C."/>
        </authorList>
    </citation>
    <scope>NUCLEOTIDE SEQUENCE [LARGE SCALE GENOMIC DNA]</scope>
    <source>
        <strain evidence="16 17">CGMCC 1.15286</strain>
    </source>
</reference>
<feature type="compositionally biased region" description="Basic and acidic residues" evidence="13">
    <location>
        <begin position="559"/>
        <end position="574"/>
    </location>
</feature>
<dbReference type="InterPro" id="IPR003594">
    <property type="entry name" value="HATPase_dom"/>
</dbReference>
<comment type="caution">
    <text evidence="16">The sequence shown here is derived from an EMBL/GenBank/DDBJ whole genome shotgun (WGS) entry which is preliminary data.</text>
</comment>
<dbReference type="PROSITE" id="PS50885">
    <property type="entry name" value="HAMP"/>
    <property type="match status" value="1"/>
</dbReference>
<evidence type="ECO:0000256" key="9">
    <source>
        <dbReference type="ARBA" id="ARBA00022989"/>
    </source>
</evidence>
<sequence length="634" mass="71786">MSLSSFGWRKKLITSALLCLFIPSLLTLLITGLNTRNELKEKAVVKAEQSLEVADLYVSNLVTDMLKASNTLQYDSEMMTAMRTAWSSYRKSEDGKLDFFTYKPVAEKLDQLTFFGGKTYVTILLPGGLIFTNYSTYRNDLAYMYKEPWVDSMAAEPVNTTYWLGTQPNYVHADAAGNPNVVTIIRSFQLFANTGKAYIVLSKPEEQFHEIFSKYAADQKIMLINGEGRIISHPEASAIGGTIEASLHLDQQSEASSAAALRDYIRVEHALSYAGWRIVSLTPYKVAAGNINGFLNDLIILQVLFFLLFSAVLFYLLRQLTRPIVQLAKIAERVDAGNLDARSRFGGQDEVGRLGASFDRMLDRIKEMIHQIKREQDRKRMAELELLQAQINPHFLFNTLNSIRLRVLMKGEKDIAEIVGSLSTLLRMTINRNNEFITLYEEVATVKEYMRLMNFRHVEKVELTSNLASDTLLAMLPRFTLQPLIENAYMHGLRQKEGHIDVQSWKQGHLLFISIQDDGIGMTAEEQEALLGRLAEQVGLSEQSEQRERQGQPQLLRQEGNDRLHTSSEPRNAERSPVSGIGLKNVHERLRMIYGDVYQMQIESSQGGGLKLVLRIPISMGQEAMEDEYRSAGR</sequence>
<protein>
    <recommendedName>
        <fullName evidence="15">HAMP domain-containing protein</fullName>
    </recommendedName>
</protein>
<evidence type="ECO:0000256" key="4">
    <source>
        <dbReference type="ARBA" id="ARBA00022679"/>
    </source>
</evidence>
<dbReference type="RefSeq" id="WP_188890977.1">
    <property type="nucleotide sequence ID" value="NZ_BMHY01000008.1"/>
</dbReference>
<dbReference type="InterPro" id="IPR003660">
    <property type="entry name" value="HAMP_dom"/>
</dbReference>
<evidence type="ECO:0000256" key="10">
    <source>
        <dbReference type="ARBA" id="ARBA00023012"/>
    </source>
</evidence>
<keyword evidence="2" id="KW-1003">Cell membrane</keyword>
<evidence type="ECO:0000256" key="7">
    <source>
        <dbReference type="ARBA" id="ARBA00022777"/>
    </source>
</evidence>
<keyword evidence="17" id="KW-1185">Reference proteome</keyword>
<dbReference type="SMART" id="SM00304">
    <property type="entry name" value="HAMP"/>
    <property type="match status" value="1"/>
</dbReference>
<feature type="transmembrane region" description="Helical" evidence="14">
    <location>
        <begin position="298"/>
        <end position="317"/>
    </location>
</feature>
<keyword evidence="8" id="KW-0067">ATP-binding</keyword>
<proteinExistence type="predicted"/>
<dbReference type="CDD" id="cd06225">
    <property type="entry name" value="HAMP"/>
    <property type="match status" value="1"/>
</dbReference>
<dbReference type="Pfam" id="PF02518">
    <property type="entry name" value="HATPase_c"/>
    <property type="match status" value="1"/>
</dbReference>
<feature type="region of interest" description="Disordered" evidence="13">
    <location>
        <begin position="541"/>
        <end position="580"/>
    </location>
</feature>
<dbReference type="GO" id="GO:0000155">
    <property type="term" value="F:phosphorelay sensor kinase activity"/>
    <property type="evidence" value="ECO:0007669"/>
    <property type="project" value="InterPro"/>
</dbReference>
<keyword evidence="10" id="KW-0902">Two-component regulatory system</keyword>
<keyword evidence="3" id="KW-0597">Phosphoprotein</keyword>
<comment type="subcellular location">
    <subcellularLocation>
        <location evidence="1">Cell membrane</location>
        <topology evidence="1">Multi-pass membrane protein</topology>
    </subcellularLocation>
</comment>
<evidence type="ECO:0000256" key="1">
    <source>
        <dbReference type="ARBA" id="ARBA00004651"/>
    </source>
</evidence>
<dbReference type="InterPro" id="IPR010559">
    <property type="entry name" value="Sig_transdc_His_kin_internal"/>
</dbReference>
<evidence type="ECO:0000256" key="6">
    <source>
        <dbReference type="ARBA" id="ARBA00022741"/>
    </source>
</evidence>
<keyword evidence="4" id="KW-0808">Transferase</keyword>
<dbReference type="AlphaFoldDB" id="A0A917M751"/>
<evidence type="ECO:0000256" key="13">
    <source>
        <dbReference type="SAM" id="MobiDB-lite"/>
    </source>
</evidence>
<dbReference type="EMBL" id="BMHY01000008">
    <property type="protein sequence ID" value="GGG79160.1"/>
    <property type="molecule type" value="Genomic_DNA"/>
</dbReference>